<accession>A0ABT3KT87</accession>
<name>A0ABT3KT87_9BURK</name>
<keyword evidence="2" id="KW-0106">Calcium</keyword>
<dbReference type="EMBL" id="QZCW01000002">
    <property type="protein sequence ID" value="MCW5321506.1"/>
    <property type="molecule type" value="Genomic_DNA"/>
</dbReference>
<evidence type="ECO:0000313" key="5">
    <source>
        <dbReference type="Proteomes" id="UP001208935"/>
    </source>
</evidence>
<gene>
    <name evidence="4" type="ORF">D5039_10200</name>
</gene>
<reference evidence="5" key="1">
    <citation type="submission" date="2023-07" db="EMBL/GenBank/DDBJ databases">
        <title>Verminephrobacter genomes.</title>
        <authorList>
            <person name="Lund M.B."/>
        </authorList>
    </citation>
    <scope>NUCLEOTIDE SEQUENCE [LARGE SCALE GENOMIC DNA]</scope>
    <source>
        <strain evidence="5">AtM5-05</strain>
    </source>
</reference>
<organism evidence="4 5">
    <name type="scientific">Verminephrobacter aporrectodeae subsp. tuberculatae</name>
    <dbReference type="NCBI Taxonomy" id="1110392"/>
    <lineage>
        <taxon>Bacteria</taxon>
        <taxon>Pseudomonadati</taxon>
        <taxon>Pseudomonadota</taxon>
        <taxon>Betaproteobacteria</taxon>
        <taxon>Burkholderiales</taxon>
        <taxon>Comamonadaceae</taxon>
        <taxon>Verminephrobacter</taxon>
    </lineage>
</organism>
<keyword evidence="5" id="KW-1185">Reference proteome</keyword>
<dbReference type="InterPro" id="IPR008707">
    <property type="entry name" value="B-propeller_PilY1"/>
</dbReference>
<evidence type="ECO:0000256" key="1">
    <source>
        <dbReference type="ARBA" id="ARBA00022723"/>
    </source>
</evidence>
<dbReference type="Pfam" id="PF05567">
    <property type="entry name" value="T4P_PilY1"/>
    <property type="match status" value="1"/>
</dbReference>
<evidence type="ECO:0000259" key="3">
    <source>
        <dbReference type="Pfam" id="PF05567"/>
    </source>
</evidence>
<proteinExistence type="predicted"/>
<evidence type="ECO:0000256" key="2">
    <source>
        <dbReference type="ARBA" id="ARBA00022837"/>
    </source>
</evidence>
<sequence length="1664" mass="180200">MNNPFISHASIQESILKIFSPMKAWLLLAVLLGNQNLSVASPEDVSTPKQVLSPNIVAKANRPMMMLVASKDHLLFGPIYTDFEDLDNDGTIDTNFKPDFRYYGYFDSTKCYSYNSAEGRFDPSAIAQKTVIPVGAATSTKYSCPSTASYWSGNFLNWVTMTRLDIVRKMLYGGYREKDSNGLTVLMGSRLVRDAHSFVKYYKGSDIRDYTPFSQSDLIKTHEFTPNRNVYAGLSICVTGTRDEASNTAAQRSEPIMRLVKGNVRFWSTIEWDACLWADAPDNYNLGTFGPKLARFYFSEATGNGGVRHEIGIPLRVRDGATYSGIGPDLKVRVKVCDPALLGEERCQAFPPDSTTNFKPYGLLQEFGYPQTSGGAARAEFGLITGSYDNYHENYLSDDRQVVGAAGALRKNMGDLEDEINRTTGVFCHSASSGCAATLPDGRTTGVGAIKAFDSMLLYSRAYHNFSSDAAWLNPVGEMLVQALQYYAHTGPSTNPARPNDSSVGMPLPAWNDPFVDSAARRDKYGNAVCRPLNILAISSSTISFDENANTPFATLPNSAAGLDTFVNKIGDAEGITGTSRSIGAVPGNNDRSCSAKQVNRLSDARGICPEAPAMRGSYHVAGAALYGNTRPIRTTIPRPTDLAEVENALRVRTMAASLTGGAPRIDVPVPARLSVSGNPGAPLSPAIPGRYVSITPESVQEGGGPNAPLTFVSISSSPRHGAFIVTWNDAFLALDYDMDITGFIRYDLISNPDSPSGWDIRVRTDIPNVCGGQSGTHGFSIVGVQKRDGSHASANGRYLTHQHGNAGRWSGLLSNMPPISQYRCGDSAYRNKTLVDNTGTTVTYADTVCFVTGNGNSGDPEYNARPGRNGHPYCTVQDRDFLHDETFHMVGETDALIKDPLWYAGKYGSFKSSVQNSDGTYETEARDMPSAQLDWDNVKADGTAGSDGIPDGYFLARRPELLETQLRRALDVVVKNSSNVPAVTPVQLKSGGYKYVAKFDSATMVGELDAYKIDAEGEFSDRAEWEAGALLKVLANKDSGNSRAIITNNGNGPAAGVPFRWASLPPGYKTQMQEGTNNTNKLTEANARLALAYIRGDQSREGPDGLRQRAETLLGPVVNGTPWIQGRPDPSIFSGTTADGYSNFSREYKSRDKLLWVAANDGMLHAFNPLTGAEVFAYVPGALTNRLAEIPLQRDTARTKVDGGDFVRGRERKLIGTIWPYVDGNPFSADVQVESVWRTYVFGTLGRGGKGVFALDATNPADLIESNAATVFKWQFTSDDDRDLGYITGEVSIHSASKQASPVVKMNNGEYALLLGNGQHSASGHAALFVLYMKGPNGPNGDNWTGRYNKIEVDTESDNGLSPPRWEDIDGNGTADVAYAGDLKGNLWKFDLTSSNPTEWDVAFKAGSVKKPLYVATHTDNATRLPITTAPQLSYMKDGGFMVNFATGNAFQDGDFPRSGVVQRAYGIWDRPGLGAPAGRALPRGMDTLAPRSYTRNPDGVVTLTTTTDLNWRLHDGWYFNFPGTAEAVLSDPISTAGVLSFLTIRPRDTTVSECSLNHKAALYTVNPVSGKVDRPAQGSIMVLSTKTPIAAKDIDAQKVSVVSDMTPKPFLPPGSNLPAPCKPGQHAKRVITGGGKEEFLCFSGGGSQRLQWREIPGLRTDQ</sequence>
<feature type="domain" description="PilY1 beta-propeller" evidence="3">
    <location>
        <begin position="1138"/>
        <end position="1477"/>
    </location>
</feature>
<dbReference type="Proteomes" id="UP001208935">
    <property type="component" value="Unassembled WGS sequence"/>
</dbReference>
<evidence type="ECO:0000313" key="4">
    <source>
        <dbReference type="EMBL" id="MCW5321506.1"/>
    </source>
</evidence>
<keyword evidence="1" id="KW-0479">Metal-binding</keyword>
<protein>
    <submittedName>
        <fullName evidence="4">Pilus assembly protein PilY</fullName>
    </submittedName>
</protein>
<comment type="caution">
    <text evidence="4">The sequence shown here is derived from an EMBL/GenBank/DDBJ whole genome shotgun (WGS) entry which is preliminary data.</text>
</comment>